<keyword evidence="2" id="KW-1185">Reference proteome</keyword>
<dbReference type="AlphaFoldDB" id="A0A811V9K9"/>
<comment type="caution">
    <text evidence="1">The sequence shown here is derived from an EMBL/GenBank/DDBJ whole genome shotgun (WGS) entry which is preliminary data.</text>
</comment>
<evidence type="ECO:0000313" key="1">
    <source>
        <dbReference type="EMBL" id="CAD7012096.1"/>
    </source>
</evidence>
<name>A0A811V9K9_CERCA</name>
<proteinExistence type="predicted"/>
<evidence type="ECO:0000313" key="2">
    <source>
        <dbReference type="Proteomes" id="UP000606786"/>
    </source>
</evidence>
<sequence>MVRKFETKTNNLRPSMTNSELARRSLVDLQSKEDEQSVVDLHKRLLTADCGLAHRLHWAGLKRQSDFCVHTRRLHRYNGTEDDDDGVDNLLMLRVVDT</sequence>
<protein>
    <submittedName>
        <fullName evidence="1">(Mediterranean fruit fly) hypothetical protein</fullName>
    </submittedName>
</protein>
<gene>
    <name evidence="1" type="ORF">CCAP1982_LOCUS20195</name>
</gene>
<dbReference type="Proteomes" id="UP000606786">
    <property type="component" value="Unassembled WGS sequence"/>
</dbReference>
<reference evidence="1" key="1">
    <citation type="submission" date="2020-11" db="EMBL/GenBank/DDBJ databases">
        <authorList>
            <person name="Whitehead M."/>
        </authorList>
    </citation>
    <scope>NUCLEOTIDE SEQUENCE</scope>
    <source>
        <strain evidence="1">EGII</strain>
    </source>
</reference>
<organism evidence="1 2">
    <name type="scientific">Ceratitis capitata</name>
    <name type="common">Mediterranean fruit fly</name>
    <name type="synonym">Tephritis capitata</name>
    <dbReference type="NCBI Taxonomy" id="7213"/>
    <lineage>
        <taxon>Eukaryota</taxon>
        <taxon>Metazoa</taxon>
        <taxon>Ecdysozoa</taxon>
        <taxon>Arthropoda</taxon>
        <taxon>Hexapoda</taxon>
        <taxon>Insecta</taxon>
        <taxon>Pterygota</taxon>
        <taxon>Neoptera</taxon>
        <taxon>Endopterygota</taxon>
        <taxon>Diptera</taxon>
        <taxon>Brachycera</taxon>
        <taxon>Muscomorpha</taxon>
        <taxon>Tephritoidea</taxon>
        <taxon>Tephritidae</taxon>
        <taxon>Ceratitis</taxon>
        <taxon>Ceratitis</taxon>
    </lineage>
</organism>
<accession>A0A811V9K9</accession>
<dbReference type="EMBL" id="CAJHJT010000056">
    <property type="protein sequence ID" value="CAD7012096.1"/>
    <property type="molecule type" value="Genomic_DNA"/>
</dbReference>